<evidence type="ECO:0000313" key="2">
    <source>
        <dbReference type="EMBL" id="TRT81633.1"/>
    </source>
</evidence>
<accession>A0A552A850</accession>
<name>A0A552A850_MICAE</name>
<feature type="region of interest" description="Disordered" evidence="1">
    <location>
        <begin position="48"/>
        <end position="79"/>
    </location>
</feature>
<reference evidence="2 3" key="1">
    <citation type="submission" date="2019-01" db="EMBL/GenBank/DDBJ databases">
        <title>Coherence of Microcystis species and biogeography revealed through population genomics.</title>
        <authorList>
            <person name="Perez-Carrascal O.M."/>
            <person name="Terrat Y."/>
            <person name="Giani A."/>
            <person name="Fortin N."/>
            <person name="Tromas N."/>
            <person name="Shapiro B.J."/>
        </authorList>
    </citation>
    <scope>NUCLEOTIDE SEQUENCE [LARGE SCALE GENOMIC DNA]</scope>
    <source>
        <strain evidence="2">Ma_OC_H_19870700_S124</strain>
    </source>
</reference>
<proteinExistence type="predicted"/>
<organism evidence="2 3">
    <name type="scientific">Microcystis aeruginosa Ma_OC_H_19870700_S124</name>
    <dbReference type="NCBI Taxonomy" id="2486262"/>
    <lineage>
        <taxon>Bacteria</taxon>
        <taxon>Bacillati</taxon>
        <taxon>Cyanobacteriota</taxon>
        <taxon>Cyanophyceae</taxon>
        <taxon>Oscillatoriophycideae</taxon>
        <taxon>Chroococcales</taxon>
        <taxon>Microcystaceae</taxon>
        <taxon>Microcystis</taxon>
    </lineage>
</organism>
<feature type="compositionally biased region" description="Basic residues" evidence="1">
    <location>
        <begin position="59"/>
        <end position="79"/>
    </location>
</feature>
<evidence type="ECO:0000313" key="3">
    <source>
        <dbReference type="Proteomes" id="UP000316280"/>
    </source>
</evidence>
<dbReference type="Proteomes" id="UP000316280">
    <property type="component" value="Unassembled WGS sequence"/>
</dbReference>
<evidence type="ECO:0000256" key="1">
    <source>
        <dbReference type="SAM" id="MobiDB-lite"/>
    </source>
</evidence>
<comment type="caution">
    <text evidence="2">The sequence shown here is derived from an EMBL/GenBank/DDBJ whole genome shotgun (WGS) entry which is preliminary data.</text>
</comment>
<sequence>MIELLMGAFEPQAFLANLIGEATNDVSAKAAFFAVKSVGVALLGMASNSRRPGAAAKRVTSKSQKRKVKSSVKRPPRRR</sequence>
<gene>
    <name evidence="2" type="ORF">EWV63_21645</name>
</gene>
<dbReference type="EMBL" id="SFBR01000207">
    <property type="protein sequence ID" value="TRT81633.1"/>
    <property type="molecule type" value="Genomic_DNA"/>
</dbReference>
<dbReference type="AlphaFoldDB" id="A0A552A850"/>
<protein>
    <submittedName>
        <fullName evidence="2">Uncharacterized protein</fullName>
    </submittedName>
</protein>